<name>A0A0K0E3Y2_STRER</name>
<dbReference type="InterPro" id="IPR051100">
    <property type="entry name" value="DnaJ_subfamily_B/C"/>
</dbReference>
<evidence type="ECO:0000313" key="5">
    <source>
        <dbReference type="WBParaSite" id="TCONS_00008390.p1"/>
    </source>
</evidence>
<dbReference type="PRINTS" id="PR00625">
    <property type="entry name" value="JDOMAIN"/>
</dbReference>
<feature type="domain" description="J" evidence="2">
    <location>
        <begin position="6"/>
        <end position="68"/>
    </location>
</feature>
<evidence type="ECO:0000313" key="3">
    <source>
        <dbReference type="Proteomes" id="UP000035681"/>
    </source>
</evidence>
<dbReference type="CDD" id="cd06257">
    <property type="entry name" value="DnaJ"/>
    <property type="match status" value="1"/>
</dbReference>
<dbReference type="WBParaSite" id="SSTP_0000420200.1">
    <property type="protein sequence ID" value="SSTP_0000420200.1"/>
    <property type="gene ID" value="SSTP_0000420200"/>
</dbReference>
<keyword evidence="3" id="KW-1185">Reference proteome</keyword>
<dbReference type="Gene3D" id="1.10.287.110">
    <property type="entry name" value="DnaJ domain"/>
    <property type="match status" value="1"/>
</dbReference>
<dbReference type="STRING" id="6248.A0A0K0E3Y2"/>
<dbReference type="PROSITE" id="PS50076">
    <property type="entry name" value="DNAJ_2"/>
    <property type="match status" value="1"/>
</dbReference>
<dbReference type="AlphaFoldDB" id="A0A0K0E3Y2"/>
<dbReference type="Pfam" id="PF00226">
    <property type="entry name" value="DnaJ"/>
    <property type="match status" value="1"/>
</dbReference>
<sequence>MARDTKYYDLLEVSPDASDTEIKKSYRKMALKYHPDKNPTGGEKFKQITKAYDVLSDPEKREKYDSGGYSLFSESNDQHFTREHFDLNDLFGGFSGPGARVYTTNFHATNIDAFDIFDMFFNNAGGIRMNPNMRRRANFNSQRARQEESTEDDNDREETTTTSVNLAKMSLFILFIDIVMRVFAALIRS</sequence>
<proteinExistence type="predicted"/>
<evidence type="ECO:0000259" key="2">
    <source>
        <dbReference type="PROSITE" id="PS50076"/>
    </source>
</evidence>
<reference evidence="4" key="1">
    <citation type="submission" date="2015-08" db="UniProtKB">
        <authorList>
            <consortium name="WormBaseParasite"/>
        </authorList>
    </citation>
    <scope>IDENTIFICATION</scope>
</reference>
<evidence type="ECO:0000313" key="4">
    <source>
        <dbReference type="WBParaSite" id="SSTP_0000420200.1"/>
    </source>
</evidence>
<dbReference type="WBParaSite" id="TCONS_00008390.p1">
    <property type="protein sequence ID" value="TCONS_00008390.p1"/>
    <property type="gene ID" value="XLOC_006341"/>
</dbReference>
<dbReference type="InterPro" id="IPR036869">
    <property type="entry name" value="J_dom_sf"/>
</dbReference>
<evidence type="ECO:0000256" key="1">
    <source>
        <dbReference type="SAM" id="MobiDB-lite"/>
    </source>
</evidence>
<accession>A0A0K0E3Y2</accession>
<dbReference type="Proteomes" id="UP000035681">
    <property type="component" value="Unplaced"/>
</dbReference>
<dbReference type="GO" id="GO:0005783">
    <property type="term" value="C:endoplasmic reticulum"/>
    <property type="evidence" value="ECO:0007669"/>
    <property type="project" value="UniProtKB-ARBA"/>
</dbReference>
<feature type="region of interest" description="Disordered" evidence="1">
    <location>
        <begin position="139"/>
        <end position="160"/>
    </location>
</feature>
<organism evidence="4">
    <name type="scientific">Strongyloides stercoralis</name>
    <name type="common">Threadworm</name>
    <dbReference type="NCBI Taxonomy" id="6248"/>
    <lineage>
        <taxon>Eukaryota</taxon>
        <taxon>Metazoa</taxon>
        <taxon>Ecdysozoa</taxon>
        <taxon>Nematoda</taxon>
        <taxon>Chromadorea</taxon>
        <taxon>Rhabditida</taxon>
        <taxon>Tylenchina</taxon>
        <taxon>Panagrolaimomorpha</taxon>
        <taxon>Strongyloidoidea</taxon>
        <taxon>Strongyloididae</taxon>
        <taxon>Strongyloides</taxon>
    </lineage>
</organism>
<dbReference type="InterPro" id="IPR018253">
    <property type="entry name" value="DnaJ_domain_CS"/>
</dbReference>
<dbReference type="PANTHER" id="PTHR43908">
    <property type="entry name" value="AT29763P-RELATED"/>
    <property type="match status" value="1"/>
</dbReference>
<dbReference type="SUPFAM" id="SSF46565">
    <property type="entry name" value="Chaperone J-domain"/>
    <property type="match status" value="1"/>
</dbReference>
<dbReference type="PROSITE" id="PS00636">
    <property type="entry name" value="DNAJ_1"/>
    <property type="match status" value="1"/>
</dbReference>
<dbReference type="SMART" id="SM00271">
    <property type="entry name" value="DnaJ"/>
    <property type="match status" value="1"/>
</dbReference>
<protein>
    <submittedName>
        <fullName evidence="4 5">J domain-containing protein</fullName>
    </submittedName>
</protein>
<dbReference type="InterPro" id="IPR001623">
    <property type="entry name" value="DnaJ_domain"/>
</dbReference>